<keyword evidence="12" id="KW-1185">Reference proteome</keyword>
<dbReference type="Pfam" id="PF03951">
    <property type="entry name" value="Gln-synt_N"/>
    <property type="match status" value="1"/>
</dbReference>
<dbReference type="GO" id="GO:0005524">
    <property type="term" value="F:ATP binding"/>
    <property type="evidence" value="ECO:0007669"/>
    <property type="project" value="UniProtKB-KW"/>
</dbReference>
<dbReference type="EMBL" id="QNRX01000021">
    <property type="protein sequence ID" value="RBP58731.1"/>
    <property type="molecule type" value="Genomic_DNA"/>
</dbReference>
<dbReference type="Proteomes" id="UP000253490">
    <property type="component" value="Unassembled WGS sequence"/>
</dbReference>
<dbReference type="Gene3D" id="3.30.590.10">
    <property type="entry name" value="Glutamine synthetase/guanido kinase, catalytic domain"/>
    <property type="match status" value="1"/>
</dbReference>
<dbReference type="PANTHER" id="PTHR43785:SF12">
    <property type="entry name" value="TYPE-1 GLUTAMINE SYNTHETASE 2"/>
    <property type="match status" value="1"/>
</dbReference>
<dbReference type="PROSITE" id="PS00181">
    <property type="entry name" value="GLNA_ATP"/>
    <property type="match status" value="1"/>
</dbReference>
<dbReference type="InterPro" id="IPR027303">
    <property type="entry name" value="Gln_synth_gly_rich_site"/>
</dbReference>
<evidence type="ECO:0000256" key="2">
    <source>
        <dbReference type="ARBA" id="ARBA00009897"/>
    </source>
</evidence>
<evidence type="ECO:0000256" key="7">
    <source>
        <dbReference type="PROSITE-ProRule" id="PRU01330"/>
    </source>
</evidence>
<dbReference type="Gene3D" id="3.10.20.70">
    <property type="entry name" value="Glutamine synthetase, N-terminal domain"/>
    <property type="match status" value="1"/>
</dbReference>
<evidence type="ECO:0000256" key="5">
    <source>
        <dbReference type="ARBA" id="ARBA00022840"/>
    </source>
</evidence>
<keyword evidence="5" id="KW-0067">ATP-binding</keyword>
<gene>
    <name evidence="11" type="ORF">DES36_12114</name>
</gene>
<dbReference type="RefSeq" id="WP_113921613.1">
    <property type="nucleotide sequence ID" value="NZ_QNRX01000021.1"/>
</dbReference>
<dbReference type="SUPFAM" id="SSF55931">
    <property type="entry name" value="Glutamine synthetase/guanido kinase"/>
    <property type="match status" value="1"/>
</dbReference>
<dbReference type="PROSITE" id="PS51986">
    <property type="entry name" value="GS_BETA_GRASP"/>
    <property type="match status" value="1"/>
</dbReference>
<dbReference type="AlphaFoldDB" id="A0A366HZM5"/>
<dbReference type="GO" id="GO:0004356">
    <property type="term" value="F:glutamine synthetase activity"/>
    <property type="evidence" value="ECO:0007669"/>
    <property type="project" value="InterPro"/>
</dbReference>
<protein>
    <submittedName>
        <fullName evidence="11">Glutamine synthetase</fullName>
    </submittedName>
</protein>
<dbReference type="InterPro" id="IPR036651">
    <property type="entry name" value="Gln_synt_N_sf"/>
</dbReference>
<dbReference type="Pfam" id="PF00120">
    <property type="entry name" value="Gln-synt_C"/>
    <property type="match status" value="1"/>
</dbReference>
<dbReference type="SMART" id="SM01230">
    <property type="entry name" value="Gln-synt_C"/>
    <property type="match status" value="1"/>
</dbReference>
<evidence type="ECO:0000256" key="6">
    <source>
        <dbReference type="ARBA" id="ARBA00022842"/>
    </source>
</evidence>
<evidence type="ECO:0000259" key="10">
    <source>
        <dbReference type="PROSITE" id="PS51987"/>
    </source>
</evidence>
<evidence type="ECO:0000259" key="9">
    <source>
        <dbReference type="PROSITE" id="PS51986"/>
    </source>
</evidence>
<sequence length="403" mass="45422">MKYSKEEVIQYVNEDDVKFIRLAFCDVFGKQKNISIMPRELARAFEYGIAFDASSVEGYGDETHSDLLLKPDSETLTLLPWRPEHGKVVRMFSNVIYPSGKISECDTRNLLKKAIKDAADAGISFFFGAEQEFYLFNLDQNGKPTDVPYDEAGYMDIAPEDKGENIRREICLTLEQMGIRPESSHHEEGPGQNEIDFRYSDPLTAADNVMTFQTVVKTIAHQNGLHADFSPKPLKDQPGNGFHINMSVKSVDGSDNLPFVIAGVLDKAVEMTAFLNPTPDSYMRFGNNKAPKYISWSNENRSPLVRIPAAVGEYRRAELRSPDPTANPYLAFTLIIYVGLYGIKNQLKLPRASDFNLFKASAETFDKFQQLPDTLEAARTLADQSEFINEHIPKAILEIYCNK</sequence>
<evidence type="ECO:0000313" key="11">
    <source>
        <dbReference type="EMBL" id="RBP58731.1"/>
    </source>
</evidence>
<dbReference type="InterPro" id="IPR008146">
    <property type="entry name" value="Gln_synth_cat_dom"/>
</dbReference>
<dbReference type="InterPro" id="IPR014746">
    <property type="entry name" value="Gln_synth/guanido_kin_cat_dom"/>
</dbReference>
<evidence type="ECO:0000313" key="12">
    <source>
        <dbReference type="Proteomes" id="UP000253490"/>
    </source>
</evidence>
<evidence type="ECO:0000256" key="4">
    <source>
        <dbReference type="ARBA" id="ARBA00022741"/>
    </source>
</evidence>
<feature type="domain" description="GS catalytic" evidence="10">
    <location>
        <begin position="107"/>
        <end position="403"/>
    </location>
</feature>
<dbReference type="InterPro" id="IPR008147">
    <property type="entry name" value="Gln_synt_N"/>
</dbReference>
<comment type="cofactor">
    <cofactor evidence="1">
        <name>Mg(2+)</name>
        <dbReference type="ChEBI" id="CHEBI:18420"/>
    </cofactor>
</comment>
<dbReference type="SUPFAM" id="SSF54368">
    <property type="entry name" value="Glutamine synthetase, N-terminal domain"/>
    <property type="match status" value="1"/>
</dbReference>
<organism evidence="11 12">
    <name type="scientific">Alkalibaculum bacchi</name>
    <dbReference type="NCBI Taxonomy" id="645887"/>
    <lineage>
        <taxon>Bacteria</taxon>
        <taxon>Bacillati</taxon>
        <taxon>Bacillota</taxon>
        <taxon>Clostridia</taxon>
        <taxon>Eubacteriales</taxon>
        <taxon>Eubacteriaceae</taxon>
        <taxon>Alkalibaculum</taxon>
    </lineage>
</organism>
<reference evidence="11 12" key="1">
    <citation type="submission" date="2018-06" db="EMBL/GenBank/DDBJ databases">
        <title>Genomic Encyclopedia of Type Strains, Phase IV (KMG-IV): sequencing the most valuable type-strain genomes for metagenomic binning, comparative biology and taxonomic classification.</title>
        <authorList>
            <person name="Goeker M."/>
        </authorList>
    </citation>
    <scope>NUCLEOTIDE SEQUENCE [LARGE SCALE GENOMIC DNA]</scope>
    <source>
        <strain evidence="11 12">DSM 22112</strain>
    </source>
</reference>
<dbReference type="PANTHER" id="PTHR43785">
    <property type="entry name" value="GAMMA-GLUTAMYLPUTRESCINE SYNTHETASE"/>
    <property type="match status" value="1"/>
</dbReference>
<dbReference type="OrthoDB" id="9807095at2"/>
<keyword evidence="3" id="KW-0436">Ligase</keyword>
<evidence type="ECO:0000256" key="3">
    <source>
        <dbReference type="ARBA" id="ARBA00022598"/>
    </source>
</evidence>
<keyword evidence="6" id="KW-0460">Magnesium</keyword>
<evidence type="ECO:0000256" key="1">
    <source>
        <dbReference type="ARBA" id="ARBA00001946"/>
    </source>
</evidence>
<evidence type="ECO:0000256" key="8">
    <source>
        <dbReference type="RuleBase" id="RU000384"/>
    </source>
</evidence>
<proteinExistence type="inferred from homology"/>
<name>A0A366HZM5_9FIRM</name>
<accession>A0A366HZM5</accession>
<comment type="similarity">
    <text evidence="2 7 8">Belongs to the glutamine synthetase family.</text>
</comment>
<feature type="domain" description="GS beta-grasp" evidence="9">
    <location>
        <begin position="15"/>
        <end position="100"/>
    </location>
</feature>
<dbReference type="GO" id="GO:0006542">
    <property type="term" value="P:glutamine biosynthetic process"/>
    <property type="evidence" value="ECO:0007669"/>
    <property type="project" value="InterPro"/>
</dbReference>
<keyword evidence="4" id="KW-0547">Nucleotide-binding</keyword>
<dbReference type="PROSITE" id="PS51987">
    <property type="entry name" value="GS_CATALYTIC"/>
    <property type="match status" value="1"/>
</dbReference>
<comment type="caution">
    <text evidence="11">The sequence shown here is derived from an EMBL/GenBank/DDBJ whole genome shotgun (WGS) entry which is preliminary data.</text>
</comment>